<feature type="transmembrane region" description="Helical" evidence="6">
    <location>
        <begin position="221"/>
        <end position="242"/>
    </location>
</feature>
<protein>
    <recommendedName>
        <fullName evidence="8">AI-2E family transporter</fullName>
    </recommendedName>
</protein>
<organism evidence="7">
    <name type="scientific">uncultured marine microorganism HF4000_ANIW137G21</name>
    <dbReference type="NCBI Taxonomy" id="455530"/>
    <lineage>
        <taxon>unclassified sequences</taxon>
        <taxon>environmental samples</taxon>
    </lineage>
</organism>
<evidence type="ECO:0000256" key="1">
    <source>
        <dbReference type="ARBA" id="ARBA00004141"/>
    </source>
</evidence>
<reference evidence="7" key="1">
    <citation type="journal article" date="2008" name="ISME J.">
        <title>Genomic patterns of recombination, clonal divergence and environment in marine microbial populations.</title>
        <authorList>
            <person name="Konstantinidis K.T."/>
            <person name="Delong E.F."/>
        </authorList>
    </citation>
    <scope>NUCLEOTIDE SEQUENCE</scope>
</reference>
<feature type="transmembrane region" description="Helical" evidence="6">
    <location>
        <begin position="248"/>
        <end position="267"/>
    </location>
</feature>
<accession>B3T4G7</accession>
<evidence type="ECO:0000256" key="3">
    <source>
        <dbReference type="ARBA" id="ARBA00022692"/>
    </source>
</evidence>
<evidence type="ECO:0000256" key="5">
    <source>
        <dbReference type="ARBA" id="ARBA00023136"/>
    </source>
</evidence>
<keyword evidence="4 6" id="KW-1133">Transmembrane helix</keyword>
<dbReference type="PANTHER" id="PTHR21716:SF64">
    <property type="entry name" value="AI-2 TRANSPORT PROTEIN TQSA"/>
    <property type="match status" value="1"/>
</dbReference>
<dbReference type="GO" id="GO:0016020">
    <property type="term" value="C:membrane"/>
    <property type="evidence" value="ECO:0007669"/>
    <property type="project" value="UniProtKB-SubCell"/>
</dbReference>
<evidence type="ECO:0000256" key="2">
    <source>
        <dbReference type="ARBA" id="ARBA00009773"/>
    </source>
</evidence>
<keyword evidence="3 6" id="KW-0812">Transmembrane</keyword>
<gene>
    <name evidence="7" type="ORF">ALOHA_HF4000ANIW137G21ctg1g4</name>
</gene>
<evidence type="ECO:0000256" key="4">
    <source>
        <dbReference type="ARBA" id="ARBA00022989"/>
    </source>
</evidence>
<comment type="subcellular location">
    <subcellularLocation>
        <location evidence="1">Membrane</location>
        <topology evidence="1">Multi-pass membrane protein</topology>
    </subcellularLocation>
</comment>
<dbReference type="InterPro" id="IPR002549">
    <property type="entry name" value="AI-2E-like"/>
</dbReference>
<feature type="transmembrane region" description="Helical" evidence="6">
    <location>
        <begin position="76"/>
        <end position="97"/>
    </location>
</feature>
<feature type="transmembrane region" description="Helical" evidence="6">
    <location>
        <begin position="21"/>
        <end position="40"/>
    </location>
</feature>
<keyword evidence="5 6" id="KW-0472">Membrane</keyword>
<feature type="transmembrane region" description="Helical" evidence="6">
    <location>
        <begin position="46"/>
        <end position="64"/>
    </location>
</feature>
<evidence type="ECO:0000256" key="6">
    <source>
        <dbReference type="SAM" id="Phobius"/>
    </source>
</evidence>
<proteinExistence type="inferred from homology"/>
<feature type="transmembrane region" description="Helical" evidence="6">
    <location>
        <begin position="274"/>
        <end position="292"/>
    </location>
</feature>
<dbReference type="EMBL" id="EU016601">
    <property type="protein sequence ID" value="ABZ07476.1"/>
    <property type="molecule type" value="Genomic_DNA"/>
</dbReference>
<dbReference type="Pfam" id="PF01594">
    <property type="entry name" value="AI-2E_transport"/>
    <property type="match status" value="1"/>
</dbReference>
<comment type="similarity">
    <text evidence="2">Belongs to the autoinducer-2 exporter (AI-2E) (TC 2.A.86) family.</text>
</comment>
<dbReference type="GO" id="GO:0055085">
    <property type="term" value="P:transmembrane transport"/>
    <property type="evidence" value="ECO:0007669"/>
    <property type="project" value="TreeGrafter"/>
</dbReference>
<name>B3T4G7_9ZZZZ</name>
<feature type="transmembrane region" description="Helical" evidence="6">
    <location>
        <begin position="152"/>
        <end position="175"/>
    </location>
</feature>
<evidence type="ECO:0000313" key="7">
    <source>
        <dbReference type="EMBL" id="ABZ07476.1"/>
    </source>
</evidence>
<sequence length="361" mass="39751">MWPALTVVRESMSVNRSFRNAELSTLTNIAVLLFICILAVIHLKVILQPLVVATLLFFLIRPPAQWLEERYGHAILAYGILMAGVIAVILVGAQILYASLTEFSDQADSLSAKMSEKIVWLEELSFYGYSFDTSALTNLITVERINDIATGFVGSLAGFTGSAVTVFIFLLFIIVEAETLPRRLRAAFPDELDRFSSISENAGAAINTYVSTKASVALGQAILVALLLKWMGIPGWFLWASITFLLDFVPYVGAPLSFIPPVILSFILKDPMTAVLITAVLFGNQLVWGQFIEPQLAGQRLDMSPIVLLILVAFWGWAWGIMGMILGVPLAVIMKLVLESDPRTRPIAMLLSLNPKRRSDD</sequence>
<feature type="transmembrane region" description="Helical" evidence="6">
    <location>
        <begin position="304"/>
        <end position="333"/>
    </location>
</feature>
<dbReference type="PANTHER" id="PTHR21716">
    <property type="entry name" value="TRANSMEMBRANE PROTEIN"/>
    <property type="match status" value="1"/>
</dbReference>
<dbReference type="AlphaFoldDB" id="B3T4G7"/>
<evidence type="ECO:0008006" key="8">
    <source>
        <dbReference type="Google" id="ProtNLM"/>
    </source>
</evidence>